<dbReference type="AlphaFoldDB" id="A0A5B7JJQ5"/>
<name>A0A5B7JJQ5_PORTR</name>
<protein>
    <submittedName>
        <fullName evidence="1">Uncharacterized protein</fullName>
    </submittedName>
</protein>
<dbReference type="EMBL" id="VSRR010098829">
    <property type="protein sequence ID" value="MPC94506.1"/>
    <property type="molecule type" value="Genomic_DNA"/>
</dbReference>
<sequence>MLVALLRGPLESEWWWKGQKTPWEDPPLWSRRSPRSLGLSYVSGNWTAMEARKGVRVWWSVEVPLETKPV</sequence>
<reference evidence="1 2" key="1">
    <citation type="submission" date="2019-05" db="EMBL/GenBank/DDBJ databases">
        <title>Another draft genome of Portunus trituberculatus and its Hox gene families provides insights of decapod evolution.</title>
        <authorList>
            <person name="Jeong J.-H."/>
            <person name="Song I."/>
            <person name="Kim S."/>
            <person name="Choi T."/>
            <person name="Kim D."/>
            <person name="Ryu S."/>
            <person name="Kim W."/>
        </authorList>
    </citation>
    <scope>NUCLEOTIDE SEQUENCE [LARGE SCALE GENOMIC DNA]</scope>
    <source>
        <tissue evidence="1">Muscle</tissue>
    </source>
</reference>
<comment type="caution">
    <text evidence="1">The sequence shown here is derived from an EMBL/GenBank/DDBJ whole genome shotgun (WGS) entry which is preliminary data.</text>
</comment>
<gene>
    <name evidence="1" type="ORF">E2C01_089677</name>
</gene>
<evidence type="ECO:0000313" key="1">
    <source>
        <dbReference type="EMBL" id="MPC94506.1"/>
    </source>
</evidence>
<dbReference type="Proteomes" id="UP000324222">
    <property type="component" value="Unassembled WGS sequence"/>
</dbReference>
<proteinExistence type="predicted"/>
<evidence type="ECO:0000313" key="2">
    <source>
        <dbReference type="Proteomes" id="UP000324222"/>
    </source>
</evidence>
<accession>A0A5B7JJQ5</accession>
<keyword evidence="2" id="KW-1185">Reference proteome</keyword>
<organism evidence="1 2">
    <name type="scientific">Portunus trituberculatus</name>
    <name type="common">Swimming crab</name>
    <name type="synonym">Neptunus trituberculatus</name>
    <dbReference type="NCBI Taxonomy" id="210409"/>
    <lineage>
        <taxon>Eukaryota</taxon>
        <taxon>Metazoa</taxon>
        <taxon>Ecdysozoa</taxon>
        <taxon>Arthropoda</taxon>
        <taxon>Crustacea</taxon>
        <taxon>Multicrustacea</taxon>
        <taxon>Malacostraca</taxon>
        <taxon>Eumalacostraca</taxon>
        <taxon>Eucarida</taxon>
        <taxon>Decapoda</taxon>
        <taxon>Pleocyemata</taxon>
        <taxon>Brachyura</taxon>
        <taxon>Eubrachyura</taxon>
        <taxon>Portunoidea</taxon>
        <taxon>Portunidae</taxon>
        <taxon>Portuninae</taxon>
        <taxon>Portunus</taxon>
    </lineage>
</organism>